<gene>
    <name evidence="3" type="ORF">RZN69_02380</name>
</gene>
<dbReference type="Pfam" id="PF16126">
    <property type="entry name" value="DUF4838"/>
    <property type="match status" value="1"/>
</dbReference>
<dbReference type="SUPFAM" id="SSF49899">
    <property type="entry name" value="Concanavalin A-like lectins/glucanases"/>
    <property type="match status" value="1"/>
</dbReference>
<dbReference type="Gene3D" id="2.60.120.200">
    <property type="match status" value="1"/>
</dbReference>
<evidence type="ECO:0000313" key="4">
    <source>
        <dbReference type="Proteomes" id="UP001304300"/>
    </source>
</evidence>
<dbReference type="InterPro" id="IPR013320">
    <property type="entry name" value="ConA-like_dom_sf"/>
</dbReference>
<organism evidence="3 4">
    <name type="scientific">Rubellicoccus peritrichatus</name>
    <dbReference type="NCBI Taxonomy" id="3080537"/>
    <lineage>
        <taxon>Bacteria</taxon>
        <taxon>Pseudomonadati</taxon>
        <taxon>Verrucomicrobiota</taxon>
        <taxon>Opitutia</taxon>
        <taxon>Puniceicoccales</taxon>
        <taxon>Cerasicoccaceae</taxon>
        <taxon>Rubellicoccus</taxon>
    </lineage>
</organism>
<keyword evidence="1" id="KW-0378">Hydrolase</keyword>
<dbReference type="EMBL" id="CP136920">
    <property type="protein sequence ID" value="WOO41919.1"/>
    <property type="molecule type" value="Genomic_DNA"/>
</dbReference>
<dbReference type="GO" id="GO:0046559">
    <property type="term" value="F:alpha-glucuronidase activity"/>
    <property type="evidence" value="ECO:0007669"/>
    <property type="project" value="InterPro"/>
</dbReference>
<proteinExistence type="predicted"/>
<evidence type="ECO:0000256" key="1">
    <source>
        <dbReference type="ARBA" id="ARBA00022801"/>
    </source>
</evidence>
<dbReference type="Pfam" id="PF03648">
    <property type="entry name" value="Glyco_hydro_67N"/>
    <property type="match status" value="1"/>
</dbReference>
<dbReference type="InterPro" id="IPR005154">
    <property type="entry name" value="Glyco_hydro_67_aGlcAse_N"/>
</dbReference>
<dbReference type="Proteomes" id="UP001304300">
    <property type="component" value="Chromosome"/>
</dbReference>
<dbReference type="GO" id="GO:0045493">
    <property type="term" value="P:xylan catabolic process"/>
    <property type="evidence" value="ECO:0007669"/>
    <property type="project" value="InterPro"/>
</dbReference>
<dbReference type="SUPFAM" id="SSF55545">
    <property type="entry name" value="beta-N-acetylhexosaminidase-like domain"/>
    <property type="match status" value="1"/>
</dbReference>
<protein>
    <submittedName>
        <fullName evidence="3">DUF4838 domain-containing protein</fullName>
    </submittedName>
</protein>
<dbReference type="RefSeq" id="WP_317834403.1">
    <property type="nucleotide sequence ID" value="NZ_CP136920.1"/>
</dbReference>
<dbReference type="PANTHER" id="PTHR47406">
    <property type="entry name" value="COAGULATION FACTOR 5/8 TYPE, C-TERMINAL"/>
    <property type="match status" value="1"/>
</dbReference>
<dbReference type="Gene3D" id="3.30.379.10">
    <property type="entry name" value="Chitobiase/beta-hexosaminidase domain 2-like"/>
    <property type="match status" value="1"/>
</dbReference>
<dbReference type="AlphaFoldDB" id="A0AAQ3LCF2"/>
<evidence type="ECO:0000259" key="2">
    <source>
        <dbReference type="Pfam" id="PF03648"/>
    </source>
</evidence>
<feature type="domain" description="Alpha glucuronidase N-terminal" evidence="2">
    <location>
        <begin position="46"/>
        <end position="138"/>
    </location>
</feature>
<sequence>MSIPLSNKTSFLALTGVLYLLAISFLNAEGNKGLFTIPEGQPVNIILPSGPTMTESFAAEELSRYLTMMRGKPVTVDSANPSAFSIYLGHTKASDPWRAELTDPLPETAEEVFVVAIKEDQAVLAGGGDRGTLYAAYAFLEDLGCAWLEPGEEGDVVPVSPDLTLTVGERIERPAMTIRHLGTSGQLPDPLNKAPDQIVETVDWMVKNRLNFSFALRPQLLYRIMPPADRNIWEKRGGMVKWQHIVHNFEFIFPNERYFEEHPEYYALYKGRRVPLGPEGGNLALTNPDVRRLAAEFSANWFDQNPDGRVVPMVPPDGAIKWDESPEGMALGGKNFVRGPEGSMSRRMAEFSAAVADQLAEDYPDRYILNLAYANYVEPYEGLTLPKNVIAQVAHGYAGQGSFIHSIYSDRNEEARDIFEAWANSGAGGIGIWDYFILHVPDRAGSPKTPLGLIRVARDMIEYLGNLEPEYKVYFTQAGNEHWQYNALIYWAVAQLAWNPEITVDQLIETWTKAAFGNAWEPAYDYYKALEETYDNDEWTVGIWREVNVPSPLIFTESFLSRAQSDLKALKAGIAEDNVLGQDLYRRMQASLDFAESTVAPQKIFGKSGEWVIERGEDAYVINAAGPDVVEGDALFETLTGDSDERTLKHMKFRGMKRSEPISWLRNDQVEIGILPGIGGRVIRMIDRRSGENLLFEPELDRLSNPGAPYFRYGGYEEYTSNAFASPGWETPMQIEYSDADKLILKGQVDGVAVTRGYILEDGAASRLRIRTTLRNTSAEPRQTRIRIHPEFKVDETLDETKLIVGEDGDFEVATLYHSDILKDTDATTWGVYSPANQVAVLNDFKADQVEQLHLHVDPSVQSFNLEVFGEPVILQPGESVVLEHQYRIFSGNAATRLFPDVAVVERADPRKNWIVIEESETAGDGVSGETVYRLDKGPVRIIGVPSEIGLAGAIECSFRLDVPPAEIQDAVLFSFGKKDPDWMMARISKGILYLYRTRGDSPFDGADEGWSKLEIDITEMVEPDLWYDLTLAWDGSAGTRAGRIMIALDGEILDDRSDQTIRAVTNAPALLIGGNTRAINRGKFPGSIDQVRVYESIVTDADDDLTPLVRLDKRPL</sequence>
<dbReference type="KEGG" id="puo:RZN69_02380"/>
<name>A0AAQ3LCF2_9BACT</name>
<keyword evidence="4" id="KW-1185">Reference proteome</keyword>
<dbReference type="InterPro" id="IPR032287">
    <property type="entry name" value="DUF4838"/>
</dbReference>
<reference evidence="3 4" key="1">
    <citation type="submission" date="2023-10" db="EMBL/GenBank/DDBJ databases">
        <title>Rubellicoccus peritrichatus gen. nov., sp. nov., isolated from an algae of coral reef tank.</title>
        <authorList>
            <person name="Luo J."/>
        </authorList>
    </citation>
    <scope>NUCLEOTIDE SEQUENCE [LARGE SCALE GENOMIC DNA]</scope>
    <source>
        <strain evidence="3 4">CR14</strain>
    </source>
</reference>
<accession>A0AAQ3LCF2</accession>
<dbReference type="PANTHER" id="PTHR47406:SF2">
    <property type="entry name" value="ALPHA GLUCURONIDASE N-TERMINAL DOMAIN-CONTAINING PROTEIN"/>
    <property type="match status" value="1"/>
</dbReference>
<evidence type="ECO:0000313" key="3">
    <source>
        <dbReference type="EMBL" id="WOO41919.1"/>
    </source>
</evidence>
<dbReference type="InterPro" id="IPR029018">
    <property type="entry name" value="Hex-like_dom2"/>
</dbReference>